<organism evidence="2 3">
    <name type="scientific">Devosia marina</name>
    <dbReference type="NCBI Taxonomy" id="2683198"/>
    <lineage>
        <taxon>Bacteria</taxon>
        <taxon>Pseudomonadati</taxon>
        <taxon>Pseudomonadota</taxon>
        <taxon>Alphaproteobacteria</taxon>
        <taxon>Hyphomicrobiales</taxon>
        <taxon>Devosiaceae</taxon>
        <taxon>Devosia</taxon>
    </lineage>
</organism>
<sequence>MTSLRQRLARLEAHDDPDTDYFISDEPEGEAPAVGSYAIGPEMSGDEWARSYCDQAEEAS</sequence>
<evidence type="ECO:0000256" key="1">
    <source>
        <dbReference type="SAM" id="MobiDB-lite"/>
    </source>
</evidence>
<evidence type="ECO:0000313" key="2">
    <source>
        <dbReference type="EMBL" id="MVS99255.1"/>
    </source>
</evidence>
<name>A0A7X3FSV3_9HYPH</name>
<proteinExistence type="predicted"/>
<comment type="caution">
    <text evidence="2">The sequence shown here is derived from an EMBL/GenBank/DDBJ whole genome shotgun (WGS) entry which is preliminary data.</text>
</comment>
<dbReference type="Proteomes" id="UP000438106">
    <property type="component" value="Unassembled WGS sequence"/>
</dbReference>
<keyword evidence="3" id="KW-1185">Reference proteome</keyword>
<evidence type="ECO:0000313" key="3">
    <source>
        <dbReference type="Proteomes" id="UP000438106"/>
    </source>
</evidence>
<dbReference type="EMBL" id="WQRF01000002">
    <property type="protein sequence ID" value="MVS99255.1"/>
    <property type="molecule type" value="Genomic_DNA"/>
</dbReference>
<protein>
    <submittedName>
        <fullName evidence="2">Uncharacterized protein</fullName>
    </submittedName>
</protein>
<reference evidence="2 3" key="1">
    <citation type="submission" date="2019-12" db="EMBL/GenBank/DDBJ databases">
        <title>Devosia maris sp. nov., isolated from the deep seawater.</title>
        <authorList>
            <person name="Liu Y."/>
        </authorList>
    </citation>
    <scope>NUCLEOTIDE SEQUENCE [LARGE SCALE GENOMIC DNA]</scope>
    <source>
        <strain evidence="2 3">L53-10-65</strain>
    </source>
</reference>
<feature type="compositionally biased region" description="Acidic residues" evidence="1">
    <location>
        <begin position="17"/>
        <end position="29"/>
    </location>
</feature>
<dbReference type="AlphaFoldDB" id="A0A7X3FSV3"/>
<dbReference type="RefSeq" id="WP_157290128.1">
    <property type="nucleotide sequence ID" value="NZ_WQRF01000002.1"/>
</dbReference>
<accession>A0A7X3FSV3</accession>
<feature type="region of interest" description="Disordered" evidence="1">
    <location>
        <begin position="1"/>
        <end position="45"/>
    </location>
</feature>
<gene>
    <name evidence="2" type="ORF">GO014_09505</name>
</gene>